<feature type="transmembrane region" description="Helical" evidence="1">
    <location>
        <begin position="167"/>
        <end position="185"/>
    </location>
</feature>
<keyword evidence="1" id="KW-0472">Membrane</keyword>
<dbReference type="RefSeq" id="WP_164897257.1">
    <property type="nucleotide sequence ID" value="NZ_QJRG01000046.1"/>
</dbReference>
<reference evidence="2 3" key="1">
    <citation type="submission" date="2018-06" db="EMBL/GenBank/DDBJ databases">
        <title>Bacteria isolated from soil of Wuhan.</title>
        <authorList>
            <person name="Wei X."/>
            <person name="Chunhua H."/>
        </authorList>
    </citation>
    <scope>NUCLEOTIDE SEQUENCE [LARGE SCALE GENOMIC DNA]</scope>
    <source>
        <strain evidence="3">xwS2</strain>
    </source>
</reference>
<gene>
    <name evidence="2" type="ORF">DM813_15495</name>
</gene>
<organism evidence="2 3">
    <name type="scientific">Pseudomonas alkylphenolica</name>
    <dbReference type="NCBI Taxonomy" id="237609"/>
    <lineage>
        <taxon>Bacteria</taxon>
        <taxon>Pseudomonadati</taxon>
        <taxon>Pseudomonadota</taxon>
        <taxon>Gammaproteobacteria</taxon>
        <taxon>Pseudomonadales</taxon>
        <taxon>Pseudomonadaceae</taxon>
        <taxon>Pseudomonas</taxon>
    </lineage>
</organism>
<name>A0A443ZRL3_9PSED</name>
<dbReference type="AlphaFoldDB" id="A0A443ZRL3"/>
<dbReference type="Proteomes" id="UP000288983">
    <property type="component" value="Unassembled WGS sequence"/>
</dbReference>
<feature type="transmembrane region" description="Helical" evidence="1">
    <location>
        <begin position="91"/>
        <end position="112"/>
    </location>
</feature>
<proteinExistence type="predicted"/>
<feature type="transmembrane region" description="Helical" evidence="1">
    <location>
        <begin position="258"/>
        <end position="280"/>
    </location>
</feature>
<keyword evidence="1" id="KW-1133">Transmembrane helix</keyword>
<feature type="non-terminal residue" evidence="2">
    <location>
        <position position="1"/>
    </location>
</feature>
<comment type="caution">
    <text evidence="2">The sequence shown here is derived from an EMBL/GenBank/DDBJ whole genome shotgun (WGS) entry which is preliminary data.</text>
</comment>
<feature type="transmembrane region" description="Helical" evidence="1">
    <location>
        <begin position="205"/>
        <end position="226"/>
    </location>
</feature>
<dbReference type="EMBL" id="QJRG01000046">
    <property type="protein sequence ID" value="RWU21907.1"/>
    <property type="molecule type" value="Genomic_DNA"/>
</dbReference>
<evidence type="ECO:0000256" key="1">
    <source>
        <dbReference type="SAM" id="Phobius"/>
    </source>
</evidence>
<evidence type="ECO:0000313" key="2">
    <source>
        <dbReference type="EMBL" id="RWU21907.1"/>
    </source>
</evidence>
<sequence length="324" mass="34540">KLVLSLFSSLHQYLMTAMPGNALDRRLLAPMLGFVHAGLGKATTSLRMKDLAAAGLTANPNRVAGQVNSHIGKVRDNLAAEFQNGGGGKFYQIRGGVLMALIEGVVLGIKYFNKDNGDKEKLEYKAAFLITTAAGIELAALGVQSVATRFAPTGVVGRGAAISLGGLRLVGGSLALVGGTMLAFIDYEDGQKSAEKKHKTLASAYFARSVVSGGISALGAAVAFSYSGPLLRFLVGQNSRLEFVLTIEKFAGSRLVPVFLRLIGIGSFITVGISVAIILLSPDEMEEWCWHSCLRDWNSGNLLKPFKNQETELMKLYESLQAVN</sequence>
<evidence type="ECO:0000313" key="3">
    <source>
        <dbReference type="Proteomes" id="UP000288983"/>
    </source>
</evidence>
<protein>
    <submittedName>
        <fullName evidence="2">Uncharacterized protein</fullName>
    </submittedName>
</protein>
<feature type="transmembrane region" description="Helical" evidence="1">
    <location>
        <begin position="124"/>
        <end position="147"/>
    </location>
</feature>
<keyword evidence="1" id="KW-0812">Transmembrane</keyword>
<accession>A0A443ZRL3</accession>